<evidence type="ECO:0000256" key="12">
    <source>
        <dbReference type="ARBA" id="ARBA00076356"/>
    </source>
</evidence>
<keyword evidence="6" id="KW-0347">Helicase</keyword>
<dbReference type="GO" id="GO:0016787">
    <property type="term" value="F:hydrolase activity"/>
    <property type="evidence" value="ECO:0007669"/>
    <property type="project" value="UniProtKB-KW"/>
</dbReference>
<dbReference type="InterPro" id="IPR049730">
    <property type="entry name" value="SNF2/RAD54-like_C"/>
</dbReference>
<dbReference type="CDD" id="cd18793">
    <property type="entry name" value="SF2_C_SNF"/>
    <property type="match status" value="1"/>
</dbReference>
<dbReference type="Pfam" id="PF25875">
    <property type="entry name" value="WHD_Rad26_CSB"/>
    <property type="match status" value="1"/>
</dbReference>
<evidence type="ECO:0000256" key="5">
    <source>
        <dbReference type="ARBA" id="ARBA00022801"/>
    </source>
</evidence>
<dbReference type="PANTHER" id="PTHR45629">
    <property type="entry name" value="SNF2/RAD54 FAMILY MEMBER"/>
    <property type="match status" value="1"/>
</dbReference>
<feature type="compositionally biased region" description="Polar residues" evidence="14">
    <location>
        <begin position="684"/>
        <end position="694"/>
    </location>
</feature>
<gene>
    <name evidence="16" type="ORF">ElyMa_006032100</name>
</gene>
<keyword evidence="17" id="KW-1185">Reference proteome</keyword>
<dbReference type="SUPFAM" id="SSF52540">
    <property type="entry name" value="P-loop containing nucleoside triphosphate hydrolases"/>
    <property type="match status" value="1"/>
</dbReference>
<evidence type="ECO:0000256" key="3">
    <source>
        <dbReference type="ARBA" id="ARBA00022741"/>
    </source>
</evidence>
<evidence type="ECO:0000256" key="11">
    <source>
        <dbReference type="ARBA" id="ARBA00071998"/>
    </source>
</evidence>
<evidence type="ECO:0000256" key="10">
    <source>
        <dbReference type="ARBA" id="ARBA00023242"/>
    </source>
</evidence>
<feature type="compositionally biased region" description="Basic and acidic residues" evidence="14">
    <location>
        <begin position="554"/>
        <end position="570"/>
    </location>
</feature>
<dbReference type="GO" id="GO:0004386">
    <property type="term" value="F:helicase activity"/>
    <property type="evidence" value="ECO:0007669"/>
    <property type="project" value="UniProtKB-KW"/>
</dbReference>
<dbReference type="GO" id="GO:0005634">
    <property type="term" value="C:nucleus"/>
    <property type="evidence" value="ECO:0007669"/>
    <property type="project" value="UniProtKB-SubCell"/>
</dbReference>
<evidence type="ECO:0000256" key="4">
    <source>
        <dbReference type="ARBA" id="ARBA00022763"/>
    </source>
</evidence>
<dbReference type="InterPro" id="IPR027417">
    <property type="entry name" value="P-loop_NTPase"/>
</dbReference>
<evidence type="ECO:0000313" key="16">
    <source>
        <dbReference type="EMBL" id="GFR85606.1"/>
    </source>
</evidence>
<dbReference type="Pfam" id="PF00271">
    <property type="entry name" value="Helicase_C"/>
    <property type="match status" value="1"/>
</dbReference>
<protein>
    <recommendedName>
        <fullName evidence="11">DNA excision repair protein ERCC-6</fullName>
    </recommendedName>
    <alternativeName>
        <fullName evidence="12">ATP-dependent helicase ERCC6</fullName>
    </alternativeName>
    <alternativeName>
        <fullName evidence="13">Cockayne syndrome protein CSB</fullName>
    </alternativeName>
</protein>
<dbReference type="Pfam" id="PF00176">
    <property type="entry name" value="SNF2-rel_dom"/>
    <property type="match status" value="1"/>
</dbReference>
<dbReference type="FunFam" id="3.40.50.300:FF:000863">
    <property type="entry name" value="DNA excision repair protein ERCC-6"/>
    <property type="match status" value="1"/>
</dbReference>
<proteinExistence type="inferred from homology"/>
<dbReference type="GO" id="GO:0006283">
    <property type="term" value="P:transcription-coupled nucleotide-excision repair"/>
    <property type="evidence" value="ECO:0007669"/>
    <property type="project" value="TreeGrafter"/>
</dbReference>
<keyword evidence="9" id="KW-0234">DNA repair</keyword>
<keyword evidence="7" id="KW-0067">ATP-binding</keyword>
<feature type="compositionally biased region" description="Basic and acidic residues" evidence="14">
    <location>
        <begin position="342"/>
        <end position="372"/>
    </location>
</feature>
<dbReference type="SMART" id="SM00490">
    <property type="entry name" value="HELICc"/>
    <property type="match status" value="1"/>
</dbReference>
<dbReference type="InterPro" id="IPR058951">
    <property type="entry name" value="WHD_Rad26_CSB-like"/>
</dbReference>
<feature type="region of interest" description="Disordered" evidence="14">
    <location>
        <begin position="463"/>
        <end position="627"/>
    </location>
</feature>
<dbReference type="EMBL" id="BMAT01012091">
    <property type="protein sequence ID" value="GFR85606.1"/>
    <property type="molecule type" value="Genomic_DNA"/>
</dbReference>
<feature type="compositionally biased region" description="Basic and acidic residues" evidence="14">
    <location>
        <begin position="318"/>
        <end position="331"/>
    </location>
</feature>
<evidence type="ECO:0000256" key="9">
    <source>
        <dbReference type="ARBA" id="ARBA00023204"/>
    </source>
</evidence>
<evidence type="ECO:0000256" key="14">
    <source>
        <dbReference type="SAM" id="MobiDB-lite"/>
    </source>
</evidence>
<name>A0AAV4GKN9_9GAST</name>
<dbReference type="InterPro" id="IPR050496">
    <property type="entry name" value="SNF2_RAD54_helicase_repair"/>
</dbReference>
<evidence type="ECO:0000256" key="6">
    <source>
        <dbReference type="ARBA" id="ARBA00022806"/>
    </source>
</evidence>
<dbReference type="AlphaFoldDB" id="A0AAV4GKN9"/>
<keyword evidence="3" id="KW-0547">Nucleotide-binding</keyword>
<feature type="compositionally biased region" description="Basic and acidic residues" evidence="14">
    <location>
        <begin position="597"/>
        <end position="627"/>
    </location>
</feature>
<comment type="similarity">
    <text evidence="2">Belongs to the SNF2/RAD54 helicase family.</text>
</comment>
<dbReference type="Proteomes" id="UP000762676">
    <property type="component" value="Unassembled WGS sequence"/>
</dbReference>
<feature type="compositionally biased region" description="Polar residues" evidence="14">
    <location>
        <begin position="402"/>
        <end position="413"/>
    </location>
</feature>
<keyword evidence="5" id="KW-0378">Hydrolase</keyword>
<comment type="subcellular location">
    <subcellularLocation>
        <location evidence="1">Nucleus</location>
    </subcellularLocation>
</comment>
<keyword evidence="4" id="KW-0227">DNA damage</keyword>
<feature type="compositionally biased region" description="Acidic residues" evidence="14">
    <location>
        <begin position="332"/>
        <end position="341"/>
    </location>
</feature>
<evidence type="ECO:0000256" key="13">
    <source>
        <dbReference type="ARBA" id="ARBA00079118"/>
    </source>
</evidence>
<dbReference type="InterPro" id="IPR000330">
    <property type="entry name" value="SNF2_N"/>
</dbReference>
<feature type="compositionally biased region" description="Basic and acidic residues" evidence="14">
    <location>
        <begin position="463"/>
        <end position="472"/>
    </location>
</feature>
<evidence type="ECO:0000256" key="8">
    <source>
        <dbReference type="ARBA" id="ARBA00023125"/>
    </source>
</evidence>
<organism evidence="16 17">
    <name type="scientific">Elysia marginata</name>
    <dbReference type="NCBI Taxonomy" id="1093978"/>
    <lineage>
        <taxon>Eukaryota</taxon>
        <taxon>Metazoa</taxon>
        <taxon>Spiralia</taxon>
        <taxon>Lophotrochozoa</taxon>
        <taxon>Mollusca</taxon>
        <taxon>Gastropoda</taxon>
        <taxon>Heterobranchia</taxon>
        <taxon>Euthyneura</taxon>
        <taxon>Panpulmonata</taxon>
        <taxon>Sacoglossa</taxon>
        <taxon>Placobranchoidea</taxon>
        <taxon>Plakobranchidae</taxon>
        <taxon>Elysia</taxon>
    </lineage>
</organism>
<dbReference type="PROSITE" id="PS51194">
    <property type="entry name" value="HELICASE_CTER"/>
    <property type="match status" value="1"/>
</dbReference>
<feature type="compositionally biased region" description="Basic and acidic residues" evidence="14">
    <location>
        <begin position="388"/>
        <end position="401"/>
    </location>
</feature>
<keyword evidence="8" id="KW-0238">DNA-binding</keyword>
<feature type="region of interest" description="Disordered" evidence="14">
    <location>
        <begin position="313"/>
        <end position="372"/>
    </location>
</feature>
<accession>A0AAV4GKN9</accession>
<keyword evidence="10" id="KW-0539">Nucleus</keyword>
<evidence type="ECO:0000256" key="2">
    <source>
        <dbReference type="ARBA" id="ARBA00007025"/>
    </source>
</evidence>
<evidence type="ECO:0000256" key="7">
    <source>
        <dbReference type="ARBA" id="ARBA00022840"/>
    </source>
</evidence>
<sequence length="877" mass="99459">MFPQVETAYRCACVLRDTINPYLIRRMKADVKQNLNLPGKNEQVLFCRLTDEQKNVYQEYLESRECNAILQGKFQIFAGLIMLRKICNHSDLSTGGLQLFNQGPSDLLEDQFGHWSRSGKMIVVEALLRLWKKQDHRVLLFTQSKTMLCILEKFVQQQGYRYLTMDGGTSISARQPLIDQYNKDQSIFVFLLTTRVGGLGVNLTGADRVIIFDPDWNPSTDTQARERAWRIGQQRQVTIYRLLTSGTIEEKIYHRQIFKQFLTNRILKDPKQRRLFKSQDMYELFTLGSQDNQQGTETSALFAGTGSDVRVPKKARKNRFDEMEERRQKTVEEEEEEEERDPPEKAEDERGPVMDGRIDVNDGGKEVEKECGFDNAEIERMKELAKMLSRKMEMEKQKKNDVSTSLRTPSIDTKNLGKEDQDSPSKSAAGAEQQPSSDVCKEEDFSGSCDISFIPDITVKTEFQIKKEKSDGEASSDGIDESEIGSSIPTEPGPAEERTNSKTNSSLKHPKWEKNGTKWTIPSLRMDRSLHKEAENYASEVTLQQRERNKHKASSIEKSEHRLKGREESKHKKRRKRDARFEGERIPNLVKHCPLAKAEDSAEDSRKGTSHVQDKHSEAEQNGHDDYVLRELFKKTGIQGAMKHDKIMESGRPDYAIVEAEAEKVAREAVAALRRSRQNCASALSGLPTWTGQHGSVAKPRFGQKKNSLLVGKSSKQDPPTTSQINASNQSKPGKQQEKKVEKLFDGSVSGNVSLSSKSDSLSSNDLLSRIKARKRISSLGTTAEDDDNDEEDEFLRPDRPAPQLTTIDSKDEDLLKDIRDYIAFMGAKDGEASSQEIVLNFGKRLPPAEAPKFKAMLQQICDLQAGGIWKLKAEFR</sequence>
<dbReference type="CDD" id="cd22254">
    <property type="entry name" value="CSB_WHD"/>
    <property type="match status" value="1"/>
</dbReference>
<feature type="region of interest" description="Disordered" evidence="14">
    <location>
        <begin position="684"/>
        <end position="741"/>
    </location>
</feature>
<feature type="domain" description="Helicase C-terminal" evidence="15">
    <location>
        <begin position="123"/>
        <end position="282"/>
    </location>
</feature>
<dbReference type="GO" id="GO:0008094">
    <property type="term" value="F:ATP-dependent activity, acting on DNA"/>
    <property type="evidence" value="ECO:0007669"/>
    <property type="project" value="TreeGrafter"/>
</dbReference>
<dbReference type="PANTHER" id="PTHR45629:SF7">
    <property type="entry name" value="DNA EXCISION REPAIR PROTEIN ERCC-6-RELATED"/>
    <property type="match status" value="1"/>
</dbReference>
<dbReference type="Gene3D" id="3.40.50.300">
    <property type="entry name" value="P-loop containing nucleotide triphosphate hydrolases"/>
    <property type="match status" value="1"/>
</dbReference>
<evidence type="ECO:0000256" key="1">
    <source>
        <dbReference type="ARBA" id="ARBA00004123"/>
    </source>
</evidence>
<feature type="region of interest" description="Disordered" evidence="14">
    <location>
        <begin position="388"/>
        <end position="451"/>
    </location>
</feature>
<reference evidence="16 17" key="1">
    <citation type="journal article" date="2021" name="Elife">
        <title>Chloroplast acquisition without the gene transfer in kleptoplastic sea slugs, Plakobranchus ocellatus.</title>
        <authorList>
            <person name="Maeda T."/>
            <person name="Takahashi S."/>
            <person name="Yoshida T."/>
            <person name="Shimamura S."/>
            <person name="Takaki Y."/>
            <person name="Nagai Y."/>
            <person name="Toyoda A."/>
            <person name="Suzuki Y."/>
            <person name="Arimoto A."/>
            <person name="Ishii H."/>
            <person name="Satoh N."/>
            <person name="Nishiyama T."/>
            <person name="Hasebe M."/>
            <person name="Maruyama T."/>
            <person name="Minagawa J."/>
            <person name="Obokata J."/>
            <person name="Shigenobu S."/>
        </authorList>
    </citation>
    <scope>NUCLEOTIDE SEQUENCE [LARGE SCALE GENOMIC DNA]</scope>
</reference>
<dbReference type="InterPro" id="IPR001650">
    <property type="entry name" value="Helicase_C-like"/>
</dbReference>
<dbReference type="GO" id="GO:0005524">
    <property type="term" value="F:ATP binding"/>
    <property type="evidence" value="ECO:0007669"/>
    <property type="project" value="UniProtKB-KW"/>
</dbReference>
<comment type="caution">
    <text evidence="16">The sequence shown here is derived from an EMBL/GenBank/DDBJ whole genome shotgun (WGS) entry which is preliminary data.</text>
</comment>
<feature type="compositionally biased region" description="Basic and acidic residues" evidence="14">
    <location>
        <begin position="525"/>
        <end position="535"/>
    </location>
</feature>
<feature type="compositionally biased region" description="Polar residues" evidence="14">
    <location>
        <begin position="717"/>
        <end position="734"/>
    </location>
</feature>
<evidence type="ECO:0000259" key="15">
    <source>
        <dbReference type="PROSITE" id="PS51194"/>
    </source>
</evidence>
<evidence type="ECO:0000313" key="17">
    <source>
        <dbReference type="Proteomes" id="UP000762676"/>
    </source>
</evidence>